<dbReference type="STRING" id="671065.MetMK1DRAFT_00000640"/>
<evidence type="ECO:0000313" key="1">
    <source>
        <dbReference type="EMBL" id="EHP71255.1"/>
    </source>
</evidence>
<keyword evidence="2" id="KW-1185">Reference proteome</keyword>
<sequence length="385" mass="44603">MKYLILMLFGVIVLASIFPMYSLGLTTQVTHKLDVKIYSPFDFYLNKTLYSPGTYYISNSTKPLNVTFVSPVYMNSGTRFIYLGMKINGTLVRNESVIIYPNLNYTVTKLTIQSIYVKQYFVSINSEYPIPIHSGWYNSSYTIPIPRDYYYYIDLYDRVVISSIHVNGTAVQSIFVNSPLNVSVQFTSQFYLNFSSGIMGYLNGSLMKLYSNWYNNYTNITIPRYIYLSTGVRYYTYGNFIGSTIVRSPMNLSDIQIEQVYLTFIRPVLGYNGSSIINYTSGWYNRSMEIDIPLYIYINNTTRIITEGDSIGYLYVADPFTINDTQHIQRLINLPYNVEVEYQDTFFSTRSIWIFNGTTVFVPHQIIYLTNVTRVYLPPPVVELL</sequence>
<dbReference type="EMBL" id="JH597755">
    <property type="protein sequence ID" value="EHP71255.1"/>
    <property type="molecule type" value="Genomic_DNA"/>
</dbReference>
<evidence type="ECO:0000313" key="2">
    <source>
        <dbReference type="Proteomes" id="UP000003980"/>
    </source>
</evidence>
<evidence type="ECO:0008006" key="3">
    <source>
        <dbReference type="Google" id="ProtNLM"/>
    </source>
</evidence>
<name>H2C0J3_9CREN</name>
<gene>
    <name evidence="1" type="ORF">MetMK1DRAFT_00000640</name>
</gene>
<organism evidence="1 2">
    <name type="scientific">Metallosphaera yellowstonensis MK1</name>
    <dbReference type="NCBI Taxonomy" id="671065"/>
    <lineage>
        <taxon>Archaea</taxon>
        <taxon>Thermoproteota</taxon>
        <taxon>Thermoprotei</taxon>
        <taxon>Sulfolobales</taxon>
        <taxon>Sulfolobaceae</taxon>
        <taxon>Metallosphaera</taxon>
    </lineage>
</organism>
<dbReference type="HOGENOM" id="CLU_716922_0_0_2"/>
<accession>H2C0J3</accession>
<dbReference type="Proteomes" id="UP000003980">
    <property type="component" value="Unassembled WGS sequence"/>
</dbReference>
<dbReference type="eggNOG" id="arCOG03671">
    <property type="taxonomic scope" value="Archaea"/>
</dbReference>
<reference evidence="1 2" key="1">
    <citation type="submission" date="2012-01" db="EMBL/GenBank/DDBJ databases">
        <title>Improved High-Quality Draft sequence of Metallosphaera yellowstonensis MK1.</title>
        <authorList>
            <consortium name="US DOE Joint Genome Institute"/>
            <person name="Lucas S."/>
            <person name="Han J."/>
            <person name="Cheng J.-F."/>
            <person name="Goodwin L."/>
            <person name="Pitluck S."/>
            <person name="Peters L."/>
            <person name="Teshima H."/>
            <person name="Detter J.C."/>
            <person name="Han C."/>
            <person name="Tapia R."/>
            <person name="Land M."/>
            <person name="Hauser L."/>
            <person name="Kyrpides N."/>
            <person name="Kozubal M."/>
            <person name="Macur R.E."/>
            <person name="Jay Z."/>
            <person name="Inskeep W."/>
            <person name="Woyke T."/>
        </authorList>
    </citation>
    <scope>NUCLEOTIDE SEQUENCE [LARGE SCALE GENOMIC DNA]</scope>
    <source>
        <strain evidence="1 2">MK1</strain>
    </source>
</reference>
<protein>
    <recommendedName>
        <fullName evidence="3">Thermopsin</fullName>
    </recommendedName>
</protein>
<proteinExistence type="predicted"/>
<dbReference type="AlphaFoldDB" id="H2C0J3"/>